<dbReference type="InterPro" id="IPR032194">
    <property type="entry name" value="CNOT1_HEAT"/>
</dbReference>
<dbReference type="InterPro" id="IPR040398">
    <property type="entry name" value="Not1"/>
</dbReference>
<keyword evidence="2" id="KW-0678">Repressor</keyword>
<evidence type="ECO:0000259" key="12">
    <source>
        <dbReference type="Pfam" id="PF16418"/>
    </source>
</evidence>
<feature type="domain" description="CCR4-Not complex component Not1 C-terminal" evidence="8">
    <location>
        <begin position="1773"/>
        <end position="2131"/>
    </location>
</feature>
<evidence type="ECO:0000256" key="7">
    <source>
        <dbReference type="ARBA" id="ARBA00074459"/>
    </source>
</evidence>
<dbReference type="InterPro" id="IPR007196">
    <property type="entry name" value="CCR4-Not_Not1_C"/>
</dbReference>
<accession>A0A4R0RI42</accession>
<comment type="subcellular location">
    <subcellularLocation>
        <location evidence="1">Nucleus</location>
    </subcellularLocation>
</comment>
<dbReference type="STRING" id="92696.A0A4R0RI42"/>
<protein>
    <recommendedName>
        <fullName evidence="7">General negative regulator of transcription subunit 1</fullName>
    </recommendedName>
</protein>
<evidence type="ECO:0000313" key="15">
    <source>
        <dbReference type="Proteomes" id="UP000292702"/>
    </source>
</evidence>
<dbReference type="Gene3D" id="1.25.40.800">
    <property type="match status" value="1"/>
</dbReference>
<dbReference type="EMBL" id="RWJN01000072">
    <property type="protein sequence ID" value="TCD68230.1"/>
    <property type="molecule type" value="Genomic_DNA"/>
</dbReference>
<comment type="caution">
    <text evidence="14">The sequence shown here is derived from an EMBL/GenBank/DDBJ whole genome shotgun (WGS) entry which is preliminary data.</text>
</comment>
<dbReference type="OrthoDB" id="1933107at2759"/>
<dbReference type="Gene3D" id="1.25.40.840">
    <property type="entry name" value="CCR4-NOT transcription complex subunit 1 TTP binding domain"/>
    <property type="match status" value="1"/>
</dbReference>
<dbReference type="GO" id="GO:0060090">
    <property type="term" value="F:molecular adaptor activity"/>
    <property type="evidence" value="ECO:0007669"/>
    <property type="project" value="TreeGrafter"/>
</dbReference>
<feature type="domain" description="CCR4-NOT transcription complex subunit 1 CAF1-binding" evidence="10">
    <location>
        <begin position="859"/>
        <end position="1077"/>
    </location>
</feature>
<dbReference type="InterPro" id="IPR032193">
    <property type="entry name" value="CNOT1_TTP_bind"/>
</dbReference>
<dbReference type="Pfam" id="PF12842">
    <property type="entry name" value="DUF3819"/>
    <property type="match status" value="1"/>
</dbReference>
<evidence type="ECO:0000259" key="10">
    <source>
        <dbReference type="Pfam" id="PF16415"/>
    </source>
</evidence>
<evidence type="ECO:0000256" key="3">
    <source>
        <dbReference type="ARBA" id="ARBA00023015"/>
    </source>
</evidence>
<keyword evidence="15" id="KW-1185">Reference proteome</keyword>
<feature type="domain" description="CCR4-NOT transcription complex subunit 1" evidence="9">
    <location>
        <begin position="1155"/>
        <end position="1298"/>
    </location>
</feature>
<keyword evidence="4" id="KW-0804">Transcription</keyword>
<keyword evidence="3" id="KW-0805">Transcription regulation</keyword>
<dbReference type="Pfam" id="PF16415">
    <property type="entry name" value="CNOT1_CAF1_bind"/>
    <property type="match status" value="1"/>
</dbReference>
<dbReference type="CDD" id="cd20710">
    <property type="entry name" value="NOT1_connector"/>
    <property type="match status" value="1"/>
</dbReference>
<dbReference type="Pfam" id="PF04054">
    <property type="entry name" value="Not1"/>
    <property type="match status" value="1"/>
</dbReference>
<dbReference type="GO" id="GO:0000289">
    <property type="term" value="P:nuclear-transcribed mRNA poly(A) tail shortening"/>
    <property type="evidence" value="ECO:0007669"/>
    <property type="project" value="UniProtKB-ARBA"/>
</dbReference>
<name>A0A4R0RI42_9APHY</name>
<dbReference type="GO" id="GO:0017148">
    <property type="term" value="P:negative regulation of translation"/>
    <property type="evidence" value="ECO:0007669"/>
    <property type="project" value="InterPro"/>
</dbReference>
<evidence type="ECO:0000259" key="11">
    <source>
        <dbReference type="Pfam" id="PF16417"/>
    </source>
</evidence>
<organism evidence="14 15">
    <name type="scientific">Steccherinum ochraceum</name>
    <dbReference type="NCBI Taxonomy" id="92696"/>
    <lineage>
        <taxon>Eukaryota</taxon>
        <taxon>Fungi</taxon>
        <taxon>Dikarya</taxon>
        <taxon>Basidiomycota</taxon>
        <taxon>Agaricomycotina</taxon>
        <taxon>Agaricomycetes</taxon>
        <taxon>Polyporales</taxon>
        <taxon>Steccherinaceae</taxon>
        <taxon>Steccherinum</taxon>
    </lineage>
</organism>
<dbReference type="Gene3D" id="1.25.40.790">
    <property type="match status" value="1"/>
</dbReference>
<dbReference type="InterPro" id="IPR032191">
    <property type="entry name" value="CNOT1_CAF1_bind"/>
</dbReference>
<dbReference type="GO" id="GO:0030015">
    <property type="term" value="C:CCR4-NOT core complex"/>
    <property type="evidence" value="ECO:0007669"/>
    <property type="project" value="InterPro"/>
</dbReference>
<dbReference type="InterPro" id="IPR038535">
    <property type="entry name" value="CNOT1_TTP_bind_sf"/>
</dbReference>
<feature type="domain" description="CCR4-NOT transcription complex subunit 1-like NOT1 connector" evidence="13">
    <location>
        <begin position="1423"/>
        <end position="1606"/>
    </location>
</feature>
<dbReference type="FunFam" id="1.25.40.180:FF:000012">
    <property type="entry name" value="Ccr4-Not transcription complex subunit"/>
    <property type="match status" value="1"/>
</dbReference>
<dbReference type="PANTHER" id="PTHR13162">
    <property type="entry name" value="CCR4-NOT TRANSCRIPTION COMPLEX"/>
    <property type="match status" value="1"/>
</dbReference>
<evidence type="ECO:0000313" key="14">
    <source>
        <dbReference type="EMBL" id="TCD68230.1"/>
    </source>
</evidence>
<comment type="function">
    <text evidence="6">Acts as a component of the CCR4-NOT core complex, which in the nucleus seems to be a general transcription factor, and in the cytoplasm the major mRNA deadenylase involved in mRNA turnover. The NOT protein subcomplex negatively regulates the basal and activated transcription of many genes. Preferentially affects TC-type TATA element-dependent transcription. Could directly or indirectly inhibit component(s) of the general transcription machinery.</text>
</comment>
<dbReference type="Gene3D" id="1.25.40.180">
    <property type="match status" value="1"/>
</dbReference>
<dbReference type="InterPro" id="IPR055454">
    <property type="entry name" value="CNOT1-like_NOT1_connector"/>
</dbReference>
<dbReference type="PANTHER" id="PTHR13162:SF8">
    <property type="entry name" value="CCR4-NOT TRANSCRIPTION COMPLEX SUBUNIT 1"/>
    <property type="match status" value="1"/>
</dbReference>
<evidence type="ECO:0000259" key="13">
    <source>
        <dbReference type="Pfam" id="PF25097"/>
    </source>
</evidence>
<evidence type="ECO:0000256" key="6">
    <source>
        <dbReference type="ARBA" id="ARBA00059181"/>
    </source>
</evidence>
<dbReference type="Pfam" id="PF16417">
    <property type="entry name" value="CNOT1_TTP_bind"/>
    <property type="match status" value="1"/>
</dbReference>
<evidence type="ECO:0000256" key="5">
    <source>
        <dbReference type="ARBA" id="ARBA00023242"/>
    </source>
</evidence>
<feature type="domain" description="CCR4-NOT transcription complex subunit 1 TTP binding" evidence="11">
    <location>
        <begin position="665"/>
        <end position="821"/>
    </location>
</feature>
<keyword evidence="5" id="KW-0539">Nucleus</keyword>
<gene>
    <name evidence="14" type="ORF">EIP91_011299</name>
</gene>
<dbReference type="Pfam" id="PF16418">
    <property type="entry name" value="CNOT1_HEAT"/>
    <property type="match status" value="1"/>
</dbReference>
<dbReference type="Proteomes" id="UP000292702">
    <property type="component" value="Unassembled WGS sequence"/>
</dbReference>
<proteinExistence type="predicted"/>
<evidence type="ECO:0000259" key="9">
    <source>
        <dbReference type="Pfam" id="PF12842"/>
    </source>
</evidence>
<sequence length="2138" mass="240945">MDNPLNPNIHTIVKAQIVFLLSTLTEENFERNQSEIRSLSEQHGIDTYLHFIRRLIVHSIGRLGSTPPPSQFDTSTALTYRLLVQEVQRLARDPFIADRFRDGVDKGEGDVFRNFDLLRFADRVGLRPLERLVLASSVVAAPSRKEFSLQAANMIHTEFEHAVLALCQHPSFDHADLSPNQVAKLMSNLLCDAAVGNPVLDGTQREALVAAAHQKYGTEIVGPILQRILPTLNVSSDSTPVQVLMQLGGEVTSDQEVVRAVLSRFGLNEQIPIQVEKVGEMVSSLAKMASDGNQMFDVGTLVRVISNLNPSLDWASVITTFDKPERMGVDTPTLKLLIAILLNCPREHEPHAVTGFWKTWSNLLYQLRLLDALLSLPADTFNFVSLPGRRIVTVDDVSVASPTIKSLAANVQGHTWNSLELFEVLVRAADVESLEVRAFVREMLDKAVKISAELVHMGLLQVPHLPWGEIRTEYTQRLLNMFLAGHPNHQLVFMRIWQIEPSYLTNAFREFYDESPLNITRILDVAQDLKILDSLLEVRPFTFALDVAALASRREYLNLDKWLADNVTAHGADFLHSVVAFLDLKMESEKNVRVSDPPLEPRTMPLNPQTITIFLRVLRNSSNIMHQSDIDYCLEVRNTCLQIHPRLMVLVPGSDAEPGFQVVSYSAEIEAEVDGIYKQMYDEHITIDEVINLLQRHKLSTNPKDHEIFSCMLHFLFDEYKFFQSYYPPRELAMTGYLFGSLIQFQLVDQIPLGVAIRYVLDALGCPPETNLFKFGLQALSRFEARLSEWQPLCQALLKIPHLLEARPDLTATISRAIANAAEGASSSDLRSLTSAPAIEAPPVFTAIRPERIEDETDVPPEGVSDKILFIVNNLAPSNFDSKLSEMREQFDERYAKWFANYLVDQRVITEPNNHPLYIRFLEALDVKMLFTFVLHETLQKSAVLLNSEKTVQSSSERNFLKNIGSWLGSITLARDRPIKHKNLSFKDLLVEGFDNNRLVVAISFVCKILEACSRSVVFRPPNPWLMAVISLLAELYHYAELKLNGKFEIELLCKALDVDLDTVQATTILRNRPSTDTLNGPTLPDYVNDIDSLPIGGYDPTQMHNDAQLLQLGGPTSPTESQSRAVGAHIEAILAEMIPLVTINPQLAPFNTNPAFKRAVQLAVDRAVREIILPVVERSVTISGISTRELVAKDFAAEGNEDKVRKAGHLMAQKLAGSLALVTCKEPLKSNLGGHIRHYLADQGFTEQTLSEQVYNILVQDNLDVACHAIEKAAMDRAVLDVDDSFANAFEIRRRQREQQRPGQPFWDPQFPRSHFANSLPEPLRLHPNGVQPIQAAVYEDFGEIFMSDYSLAAAQPGNKGMDAKRRMAVISRPGSTVYPRNDQLPAALYGPSPGPEQNMLANSFLTHQEAMDRFAALVKELEALLVQLPIQSLAALPSNHEIRHHLRLVLFLAADSVERQRTPLLMSQKIVQLLYKTPSQLGREIYVALLDQLCHSFEDVAKEAITWLIYADDERKYNIPVTVTLLRSGLVAVGQQDQQLAKFLYTEPKPSLLTFSAGLIRACLSSDPPIASQGQFSFTLEILTQLAQSMKANDEVHRLLDDLRGVRRPSPAVSDSAERPASVKPETEQLREKLFIWFQQWVNIFQRSHSPEKSFIPFINSLTKQGILKVEDISSFFFRVCAESSVNSYLKCMEAGEVTYSFQALDAMSRLIVYIIKYHGDASGVNNEQAKVHYLTKILSIIVLVLANMHEEQGPEFQQKPFFRFFSSLLNDLHGIESSLGAMYFPLLIAVSDTFSSLQPTYFPGFAFSWMSLISHRLFMPKLLLSENREGWTAFHRLLLSLFKFLSPFLKGADLQPASRDLYRGSLRLLLVLLHDFPEFLSEYYFTLCDVIPQRCIQLRNVILSAFPPDIMLPDPHLHNMNFESIPEMGPIPPILSDFSSILKTGDLRTYLDQYLLSRGTPTFLPSLKDRLRVPGAMEDAPDTYNLSLINSLVMYIGVSSVAQAKARSGSLLFVPTDPGAVALQYLAANLDVEGQHHLLSAMVLHLRYPNAHTHWFSSLMLHLFLEVKEDRFKEVMAKVLLERFLVHRPHPWGALVTFIELLRNPKYEFWNQEFIRIAPEVTLFLETVAKSVFQP</sequence>
<evidence type="ECO:0000256" key="4">
    <source>
        <dbReference type="ARBA" id="ARBA00023163"/>
    </source>
</evidence>
<dbReference type="InterPro" id="IPR024557">
    <property type="entry name" value="CNOT1_dom_4"/>
</dbReference>
<evidence type="ECO:0000256" key="2">
    <source>
        <dbReference type="ARBA" id="ARBA00022491"/>
    </source>
</evidence>
<evidence type="ECO:0000259" key="8">
    <source>
        <dbReference type="Pfam" id="PF04054"/>
    </source>
</evidence>
<dbReference type="GO" id="GO:0000932">
    <property type="term" value="C:P-body"/>
    <property type="evidence" value="ECO:0007669"/>
    <property type="project" value="TreeGrafter"/>
</dbReference>
<dbReference type="Pfam" id="PF25097">
    <property type="entry name" value="ARM_Cnot1"/>
    <property type="match status" value="1"/>
</dbReference>
<reference evidence="14 15" key="1">
    <citation type="submission" date="2018-11" db="EMBL/GenBank/DDBJ databases">
        <title>Genome assembly of Steccherinum ochraceum LE-BIN_3174, the white-rot fungus of the Steccherinaceae family (The Residual Polyporoid clade, Polyporales, Basidiomycota).</title>
        <authorList>
            <person name="Fedorova T.V."/>
            <person name="Glazunova O.A."/>
            <person name="Landesman E.O."/>
            <person name="Moiseenko K.V."/>
            <person name="Psurtseva N.V."/>
            <person name="Savinova O.S."/>
            <person name="Shakhova N.V."/>
            <person name="Tyazhelova T.V."/>
            <person name="Vasina D.V."/>
        </authorList>
    </citation>
    <scope>NUCLEOTIDE SEQUENCE [LARGE SCALE GENOMIC DNA]</scope>
    <source>
        <strain evidence="14 15">LE-BIN_3174</strain>
    </source>
</reference>
<feature type="domain" description="CCR4-NOT transcription complex subunit 1 HEAT repeat" evidence="12">
    <location>
        <begin position="474"/>
        <end position="619"/>
    </location>
</feature>
<evidence type="ECO:0000256" key="1">
    <source>
        <dbReference type="ARBA" id="ARBA00004123"/>
    </source>
</evidence>
<dbReference type="GO" id="GO:0005634">
    <property type="term" value="C:nucleus"/>
    <property type="evidence" value="ECO:0007669"/>
    <property type="project" value="UniProtKB-SubCell"/>
</dbReference>